<name>A0A5K0U921_9VIRU</name>
<organism evidence="2 3">
    <name type="scientific">Yasminevirus sp. GU-2018</name>
    <dbReference type="NCBI Taxonomy" id="2420051"/>
    <lineage>
        <taxon>Viruses</taxon>
        <taxon>Varidnaviria</taxon>
        <taxon>Bamfordvirae</taxon>
        <taxon>Nucleocytoviricota</taxon>
        <taxon>Megaviricetes</taxon>
        <taxon>Imitervirales</taxon>
        <taxon>Mimiviridae</taxon>
        <taxon>Klosneuvirinae</taxon>
        <taxon>Yasminevirus</taxon>
        <taxon>Yasminevirus saudimassiliense</taxon>
    </lineage>
</organism>
<evidence type="ECO:0000313" key="3">
    <source>
        <dbReference type="Proteomes" id="UP000594342"/>
    </source>
</evidence>
<dbReference type="EMBL" id="UPSH01000001">
    <property type="protein sequence ID" value="VBB18417.1"/>
    <property type="molecule type" value="Genomic_DNA"/>
</dbReference>
<keyword evidence="1" id="KW-0812">Transmembrane</keyword>
<keyword evidence="3" id="KW-1185">Reference proteome</keyword>
<keyword evidence="1" id="KW-0472">Membrane</keyword>
<feature type="transmembrane region" description="Helical" evidence="1">
    <location>
        <begin position="20"/>
        <end position="47"/>
    </location>
</feature>
<evidence type="ECO:0000313" key="2">
    <source>
        <dbReference type="EMBL" id="VBB18417.1"/>
    </source>
</evidence>
<sequence length="122" mass="13384">MFLIYDLEYFETVVSYPNYNFISIAKTMFSCSGISFGFVSFVFALFLCRSLNLPIFVDDLPCDECSKLGLGSVGTGTGADRTFGPTTGVIVIAFITFVGLITGEIKNVVDSSIPVNKRRTNY</sequence>
<evidence type="ECO:0000256" key="1">
    <source>
        <dbReference type="SAM" id="Phobius"/>
    </source>
</evidence>
<gene>
    <name evidence="2" type="ORF">YASMINEVIRUS_880</name>
</gene>
<proteinExistence type="predicted"/>
<accession>A0A5K0U921</accession>
<protein>
    <submittedName>
        <fullName evidence="2">Uncharacterized protein</fullName>
    </submittedName>
</protein>
<keyword evidence="1" id="KW-1133">Transmembrane helix</keyword>
<comment type="caution">
    <text evidence="2">The sequence shown here is derived from an EMBL/GenBank/DDBJ whole genome shotgun (WGS) entry which is preliminary data.</text>
</comment>
<dbReference type="Proteomes" id="UP000594342">
    <property type="component" value="Unassembled WGS sequence"/>
</dbReference>
<reference evidence="2 3" key="1">
    <citation type="submission" date="2018-10" db="EMBL/GenBank/DDBJ databases">
        <authorList>
            <consortium name="IHU Genomes"/>
        </authorList>
    </citation>
    <scope>NUCLEOTIDE SEQUENCE [LARGE SCALE GENOMIC DNA]</scope>
    <source>
        <strain evidence="2 3">A1</strain>
    </source>
</reference>